<dbReference type="InterPro" id="IPR001387">
    <property type="entry name" value="Cro/C1-type_HTH"/>
</dbReference>
<dbReference type="EMBL" id="SWFM01000001">
    <property type="protein sequence ID" value="TKD71495.1"/>
    <property type="molecule type" value="Genomic_DNA"/>
</dbReference>
<comment type="caution">
    <text evidence="2">The sequence shown here is derived from an EMBL/GenBank/DDBJ whole genome shotgun (WGS) entry which is preliminary data.</text>
</comment>
<dbReference type="OrthoDB" id="1796720at2"/>
<dbReference type="Gene3D" id="1.10.260.40">
    <property type="entry name" value="lambda repressor-like DNA-binding domains"/>
    <property type="match status" value="1"/>
</dbReference>
<dbReference type="InterPro" id="IPR010982">
    <property type="entry name" value="Lambda_DNA-bd_dom_sf"/>
</dbReference>
<proteinExistence type="predicted"/>
<evidence type="ECO:0000313" key="2">
    <source>
        <dbReference type="EMBL" id="TKD71495.1"/>
    </source>
</evidence>
<dbReference type="Proteomes" id="UP000310541">
    <property type="component" value="Unassembled WGS sequence"/>
</dbReference>
<feature type="domain" description="HTH cro/C1-type" evidence="1">
    <location>
        <begin position="16"/>
        <end position="48"/>
    </location>
</feature>
<evidence type="ECO:0000313" key="3">
    <source>
        <dbReference type="Proteomes" id="UP000310541"/>
    </source>
</evidence>
<reference evidence="2 3" key="1">
    <citation type="submission" date="2019-04" db="EMBL/GenBank/DDBJ databases">
        <title>Genome sequence of Bacillus hwajinpoensis strain Y2.</title>
        <authorList>
            <person name="Fair J.L."/>
            <person name="Maclea K.S."/>
        </authorList>
    </citation>
    <scope>NUCLEOTIDE SEQUENCE [LARGE SCALE GENOMIC DNA]</scope>
    <source>
        <strain evidence="2 3">Y2</strain>
    </source>
</reference>
<dbReference type="SUPFAM" id="SSF47413">
    <property type="entry name" value="lambda repressor-like DNA-binding domains"/>
    <property type="match status" value="1"/>
</dbReference>
<evidence type="ECO:0000259" key="1">
    <source>
        <dbReference type="PROSITE" id="PS50943"/>
    </source>
</evidence>
<sequence length="152" mass="17958">MRMNKEELIKLVSDRLRLIRQEQGYSQDIMAEVLGTSKKTLVQIEKNRMLASWTVTVSTCSLFSESEVLQNVLGDEPLEVIKLLAHKKIEYRLDKTMGGKVWWKEIESKGRYVLQQNVISQHYRIIDDGHFRWYSSFDRDDTMKRFGELIQD</sequence>
<accession>A0A4U1MLI6</accession>
<name>A0A4U1MLI6_9BACL</name>
<dbReference type="AlphaFoldDB" id="A0A4U1MLI6"/>
<dbReference type="CDD" id="cd00093">
    <property type="entry name" value="HTH_XRE"/>
    <property type="match status" value="1"/>
</dbReference>
<organism evidence="2 3">
    <name type="scientific">Guptibacillus hwajinpoensis</name>
    <dbReference type="NCBI Taxonomy" id="208199"/>
    <lineage>
        <taxon>Bacteria</taxon>
        <taxon>Bacillati</taxon>
        <taxon>Bacillota</taxon>
        <taxon>Bacilli</taxon>
        <taxon>Bacillales</taxon>
        <taxon>Guptibacillaceae</taxon>
        <taxon>Guptibacillus</taxon>
    </lineage>
</organism>
<dbReference type="GO" id="GO:0003677">
    <property type="term" value="F:DNA binding"/>
    <property type="evidence" value="ECO:0007669"/>
    <property type="project" value="InterPro"/>
</dbReference>
<gene>
    <name evidence="2" type="ORF">FBF83_01405</name>
</gene>
<protein>
    <submittedName>
        <fullName evidence="2">Transcriptional regulator</fullName>
    </submittedName>
</protein>
<dbReference type="PROSITE" id="PS50943">
    <property type="entry name" value="HTH_CROC1"/>
    <property type="match status" value="1"/>
</dbReference>